<gene>
    <name evidence="3" type="ORF">EHS13_04775</name>
</gene>
<accession>A0A6B8RFC0</accession>
<dbReference type="PRINTS" id="PR00080">
    <property type="entry name" value="SDRFAMILY"/>
</dbReference>
<name>A0A6B8RFC0_9BACL</name>
<dbReference type="InterPro" id="IPR002347">
    <property type="entry name" value="SDR_fam"/>
</dbReference>
<evidence type="ECO:0000256" key="2">
    <source>
        <dbReference type="ARBA" id="ARBA00023002"/>
    </source>
</evidence>
<dbReference type="NCBIfam" id="NF005559">
    <property type="entry name" value="PRK07231.1"/>
    <property type="match status" value="1"/>
</dbReference>
<dbReference type="PANTHER" id="PTHR42760:SF122">
    <property type="entry name" value="NAD(P)-BINDING PROTEIN"/>
    <property type="match status" value="1"/>
</dbReference>
<dbReference type="SUPFAM" id="SSF51735">
    <property type="entry name" value="NAD(P)-binding Rossmann-fold domains"/>
    <property type="match status" value="1"/>
</dbReference>
<dbReference type="GO" id="GO:0008206">
    <property type="term" value="P:bile acid metabolic process"/>
    <property type="evidence" value="ECO:0007669"/>
    <property type="project" value="UniProtKB-ARBA"/>
</dbReference>
<dbReference type="EMBL" id="CP034235">
    <property type="protein sequence ID" value="QGQ94265.1"/>
    <property type="molecule type" value="Genomic_DNA"/>
</dbReference>
<dbReference type="InterPro" id="IPR020904">
    <property type="entry name" value="Sc_DH/Rdtase_CS"/>
</dbReference>
<keyword evidence="2" id="KW-0560">Oxidoreductase</keyword>
<dbReference type="KEGG" id="ppsc:EHS13_04775"/>
<organism evidence="3 4">
    <name type="scientific">Paenibacillus psychroresistens</name>
    <dbReference type="NCBI Taxonomy" id="1778678"/>
    <lineage>
        <taxon>Bacteria</taxon>
        <taxon>Bacillati</taxon>
        <taxon>Bacillota</taxon>
        <taxon>Bacilli</taxon>
        <taxon>Bacillales</taxon>
        <taxon>Paenibacillaceae</taxon>
        <taxon>Paenibacillus</taxon>
    </lineage>
</organism>
<dbReference type="FunFam" id="3.40.50.720:FF:000084">
    <property type="entry name" value="Short-chain dehydrogenase reductase"/>
    <property type="match status" value="1"/>
</dbReference>
<comment type="similarity">
    <text evidence="1">Belongs to the short-chain dehydrogenases/reductases (SDR) family.</text>
</comment>
<dbReference type="OrthoDB" id="9789398at2"/>
<dbReference type="Gene3D" id="3.40.50.720">
    <property type="entry name" value="NAD(P)-binding Rossmann-like Domain"/>
    <property type="match status" value="1"/>
</dbReference>
<proteinExistence type="inferred from homology"/>
<protein>
    <submittedName>
        <fullName evidence="3">SDR family oxidoreductase</fullName>
    </submittedName>
</protein>
<evidence type="ECO:0000313" key="3">
    <source>
        <dbReference type="EMBL" id="QGQ94265.1"/>
    </source>
</evidence>
<dbReference type="GO" id="GO:0016616">
    <property type="term" value="F:oxidoreductase activity, acting on the CH-OH group of donors, NAD or NADP as acceptor"/>
    <property type="evidence" value="ECO:0007669"/>
    <property type="project" value="TreeGrafter"/>
</dbReference>
<dbReference type="RefSeq" id="WP_155699266.1">
    <property type="nucleotide sequence ID" value="NZ_CP034235.1"/>
</dbReference>
<reference evidence="4" key="1">
    <citation type="submission" date="2018-11" db="EMBL/GenBank/DDBJ databases">
        <title>Complete genome sequence of Paenibacillus sp. ML311-T8.</title>
        <authorList>
            <person name="Nam Y.-D."/>
            <person name="Kang J."/>
            <person name="Chung W.-H."/>
            <person name="Park Y.S."/>
        </authorList>
    </citation>
    <scope>NUCLEOTIDE SEQUENCE [LARGE SCALE GENOMIC DNA]</scope>
    <source>
        <strain evidence="4">ML311-T8</strain>
    </source>
</reference>
<dbReference type="InterPro" id="IPR036291">
    <property type="entry name" value="NAD(P)-bd_dom_sf"/>
</dbReference>
<dbReference type="Pfam" id="PF13561">
    <property type="entry name" value="adh_short_C2"/>
    <property type="match status" value="1"/>
</dbReference>
<keyword evidence="4" id="KW-1185">Reference proteome</keyword>
<sequence length="262" mass="27973">MFKLQLSNKTAIVTGGAGGIGYDIVKWLAEAGAAVVIADLSDSGAEKAKVLCDAGQRVLYIKTDVTKEADIERMLTEAASNYGGIDILVNNAGIYPRASLLETSEALWDSVIDINLKSMFLCCKLVIPYMRQKAKGAIINLGSSHAIVGMPELFAYSVSKGGVATLTRNLAGAYARDRIRVNCVNPGWVASEREIMEQLAIGQTIEWMMEMGKSLPLGRLQTGDDTAALVLFLVSDLADQITGQVINVDGGIGVGSLSEEKR</sequence>
<evidence type="ECO:0000313" key="4">
    <source>
        <dbReference type="Proteomes" id="UP000426246"/>
    </source>
</evidence>
<dbReference type="GO" id="GO:0048038">
    <property type="term" value="F:quinone binding"/>
    <property type="evidence" value="ECO:0007669"/>
    <property type="project" value="TreeGrafter"/>
</dbReference>
<dbReference type="PROSITE" id="PS00061">
    <property type="entry name" value="ADH_SHORT"/>
    <property type="match status" value="1"/>
</dbReference>
<dbReference type="PANTHER" id="PTHR42760">
    <property type="entry name" value="SHORT-CHAIN DEHYDROGENASES/REDUCTASES FAMILY MEMBER"/>
    <property type="match status" value="1"/>
</dbReference>
<dbReference type="PRINTS" id="PR00081">
    <property type="entry name" value="GDHRDH"/>
</dbReference>
<dbReference type="Proteomes" id="UP000426246">
    <property type="component" value="Chromosome"/>
</dbReference>
<evidence type="ECO:0000256" key="1">
    <source>
        <dbReference type="ARBA" id="ARBA00006484"/>
    </source>
</evidence>
<dbReference type="GO" id="GO:0006633">
    <property type="term" value="P:fatty acid biosynthetic process"/>
    <property type="evidence" value="ECO:0007669"/>
    <property type="project" value="TreeGrafter"/>
</dbReference>
<dbReference type="CDD" id="cd05233">
    <property type="entry name" value="SDR_c"/>
    <property type="match status" value="1"/>
</dbReference>
<dbReference type="AlphaFoldDB" id="A0A6B8RFC0"/>